<feature type="coiled-coil region" evidence="1">
    <location>
        <begin position="21"/>
        <end position="48"/>
    </location>
</feature>
<dbReference type="Proteomes" id="UP000629619">
    <property type="component" value="Unassembled WGS sequence"/>
</dbReference>
<proteinExistence type="predicted"/>
<reference evidence="3" key="1">
    <citation type="submission" date="2021-01" db="EMBL/GenBank/DDBJ databases">
        <title>Whole genome shotgun sequence of Actinoplanes siamensis NBRC 109076.</title>
        <authorList>
            <person name="Komaki H."/>
            <person name="Tamura T."/>
        </authorList>
    </citation>
    <scope>NUCLEOTIDE SEQUENCE</scope>
    <source>
        <strain evidence="3">NBRC 109076</strain>
    </source>
</reference>
<protein>
    <submittedName>
        <fullName evidence="3">Uncharacterized protein</fullName>
    </submittedName>
</protein>
<name>A0A919N6B3_9ACTN</name>
<feature type="region of interest" description="Disordered" evidence="2">
    <location>
        <begin position="104"/>
        <end position="146"/>
    </location>
</feature>
<comment type="caution">
    <text evidence="3">The sequence shown here is derived from an EMBL/GenBank/DDBJ whole genome shotgun (WGS) entry which is preliminary data.</text>
</comment>
<keyword evidence="1" id="KW-0175">Coiled coil</keyword>
<gene>
    <name evidence="3" type="ORF">Asi03nite_26520</name>
</gene>
<keyword evidence="4" id="KW-1185">Reference proteome</keyword>
<sequence length="187" mass="20109">MHLAAILDLIAERETTAGQAAGRLREQITALTAELARLDAQLANLATTRTTLKALAADQFTDDGPTITSAPYQQILAVLTANPAGMRARDICIAVGVDPVPKHLKAPGRDSNAWSAARSSPRRKPEYSLLPRKRPNLSCRPLTGQAANEVVRSPGVDLPQMAHARLPDPVLRRGRRGADVVAPHRVQ</sequence>
<evidence type="ECO:0000256" key="2">
    <source>
        <dbReference type="SAM" id="MobiDB-lite"/>
    </source>
</evidence>
<accession>A0A919N6B3</accession>
<organism evidence="3 4">
    <name type="scientific">Actinoplanes siamensis</name>
    <dbReference type="NCBI Taxonomy" id="1223317"/>
    <lineage>
        <taxon>Bacteria</taxon>
        <taxon>Bacillati</taxon>
        <taxon>Actinomycetota</taxon>
        <taxon>Actinomycetes</taxon>
        <taxon>Micromonosporales</taxon>
        <taxon>Micromonosporaceae</taxon>
        <taxon>Actinoplanes</taxon>
    </lineage>
</organism>
<dbReference type="AlphaFoldDB" id="A0A919N6B3"/>
<evidence type="ECO:0000313" key="4">
    <source>
        <dbReference type="Proteomes" id="UP000629619"/>
    </source>
</evidence>
<evidence type="ECO:0000313" key="3">
    <source>
        <dbReference type="EMBL" id="GIF05114.1"/>
    </source>
</evidence>
<dbReference type="EMBL" id="BOMW01000024">
    <property type="protein sequence ID" value="GIF05114.1"/>
    <property type="molecule type" value="Genomic_DNA"/>
</dbReference>
<evidence type="ECO:0000256" key="1">
    <source>
        <dbReference type="SAM" id="Coils"/>
    </source>
</evidence>